<evidence type="ECO:0000313" key="2">
    <source>
        <dbReference type="EMBL" id="CAB0011823.1"/>
    </source>
</evidence>
<dbReference type="Proteomes" id="UP000479000">
    <property type="component" value="Unassembled WGS sequence"/>
</dbReference>
<gene>
    <name evidence="2" type="ORF">NTEN_LOCUS16713</name>
</gene>
<evidence type="ECO:0000256" key="1">
    <source>
        <dbReference type="SAM" id="Phobius"/>
    </source>
</evidence>
<organism evidence="2 3">
    <name type="scientific">Nesidiocoris tenuis</name>
    <dbReference type="NCBI Taxonomy" id="355587"/>
    <lineage>
        <taxon>Eukaryota</taxon>
        <taxon>Metazoa</taxon>
        <taxon>Ecdysozoa</taxon>
        <taxon>Arthropoda</taxon>
        <taxon>Hexapoda</taxon>
        <taxon>Insecta</taxon>
        <taxon>Pterygota</taxon>
        <taxon>Neoptera</taxon>
        <taxon>Paraneoptera</taxon>
        <taxon>Hemiptera</taxon>
        <taxon>Heteroptera</taxon>
        <taxon>Panheteroptera</taxon>
        <taxon>Cimicomorpha</taxon>
        <taxon>Miridae</taxon>
        <taxon>Dicyphina</taxon>
        <taxon>Nesidiocoris</taxon>
    </lineage>
</organism>
<sequence>MPKWLPPEDTAVQEFVKNCKKLHVLTEDLESSLAYLLYDDSDKWELENEAENCQLLPRSIVGHGWKLCRVQLDLESHRLLRGHVQCVDQLVEEIQLRRARTLKIGSSLTIPGAHVPALGCRKSPPAGQHVEYGPVFPRYAGRHLLVPVRCQQAPLWPTSSSCSLRPSTGNSSTTKYRSTRATTSKIISVPIKVECDPPSPGIIGTPVIGTPIVFTHFVIIIVLIRQRMGRSSAIGGFRSRAHLVDGAGQSYAEFTLHGDAAQVRGGRASSAFAAWPSSADGG</sequence>
<reference evidence="2 3" key="1">
    <citation type="submission" date="2020-02" db="EMBL/GenBank/DDBJ databases">
        <authorList>
            <person name="Ferguson B K."/>
        </authorList>
    </citation>
    <scope>NUCLEOTIDE SEQUENCE [LARGE SCALE GENOMIC DNA]</scope>
</reference>
<protein>
    <submittedName>
        <fullName evidence="2">Uncharacterized protein</fullName>
    </submittedName>
</protein>
<proteinExistence type="predicted"/>
<name>A0A6H5H560_9HEMI</name>
<feature type="transmembrane region" description="Helical" evidence="1">
    <location>
        <begin position="202"/>
        <end position="224"/>
    </location>
</feature>
<dbReference type="AlphaFoldDB" id="A0A6H5H560"/>
<accession>A0A6H5H560</accession>
<keyword evidence="1" id="KW-1133">Transmembrane helix</keyword>
<evidence type="ECO:0000313" key="3">
    <source>
        <dbReference type="Proteomes" id="UP000479000"/>
    </source>
</evidence>
<dbReference type="OrthoDB" id="6579237at2759"/>
<keyword evidence="1" id="KW-0472">Membrane</keyword>
<dbReference type="EMBL" id="CADCXU010024283">
    <property type="protein sequence ID" value="CAB0011823.1"/>
    <property type="molecule type" value="Genomic_DNA"/>
</dbReference>
<keyword evidence="3" id="KW-1185">Reference proteome</keyword>
<keyword evidence="1" id="KW-0812">Transmembrane</keyword>